<dbReference type="AlphaFoldDB" id="C4J7H5"/>
<evidence type="ECO:0000313" key="1">
    <source>
        <dbReference type="EMBL" id="ACR37125.1"/>
    </source>
</evidence>
<dbReference type="EMBL" id="BT086772">
    <property type="protein sequence ID" value="ACR37125.1"/>
    <property type="molecule type" value="mRNA"/>
</dbReference>
<reference evidence="1" key="1">
    <citation type="journal article" date="2009" name="PLoS Genet.">
        <title>Sequencing, mapping, and analysis of 27,455 maize full-length cDNAs.</title>
        <authorList>
            <person name="Soderlund C."/>
            <person name="Descour A."/>
            <person name="Kudrna D."/>
            <person name="Bomhoff M."/>
            <person name="Boyd L."/>
            <person name="Currie J."/>
            <person name="Angelova A."/>
            <person name="Collura K."/>
            <person name="Wissotski M."/>
            <person name="Ashley E."/>
            <person name="Morrow D."/>
            <person name="Fernandes J."/>
            <person name="Walbot V."/>
            <person name="Yu Y."/>
        </authorList>
    </citation>
    <scope>NUCLEOTIDE SEQUENCE</scope>
    <source>
        <strain evidence="1">B73</strain>
    </source>
</reference>
<name>C4J7H5_MAIZE</name>
<sequence length="29" mass="3063">MHPSSQMARKAIYNSVQSSCHSAISSASP</sequence>
<proteinExistence type="evidence at transcript level"/>
<protein>
    <submittedName>
        <fullName evidence="1">Uncharacterized protein</fullName>
    </submittedName>
</protein>
<accession>C4J7H5</accession>
<reference evidence="1" key="2">
    <citation type="submission" date="2012-06" db="EMBL/GenBank/DDBJ databases">
        <authorList>
            <person name="Yu Y."/>
            <person name="Currie J."/>
            <person name="Lomeli R."/>
            <person name="Angelova A."/>
            <person name="Collura K."/>
            <person name="Wissotski M."/>
            <person name="Campos D."/>
            <person name="Kudrna D."/>
            <person name="Golser W."/>
            <person name="Ashely E."/>
            <person name="Descour A."/>
            <person name="Fernandes J."/>
            <person name="Soderlund C."/>
            <person name="Walbot V."/>
        </authorList>
    </citation>
    <scope>NUCLEOTIDE SEQUENCE</scope>
    <source>
        <strain evidence="1">B73</strain>
    </source>
</reference>
<organism evidence="1">
    <name type="scientific">Zea mays</name>
    <name type="common">Maize</name>
    <dbReference type="NCBI Taxonomy" id="4577"/>
    <lineage>
        <taxon>Eukaryota</taxon>
        <taxon>Viridiplantae</taxon>
        <taxon>Streptophyta</taxon>
        <taxon>Embryophyta</taxon>
        <taxon>Tracheophyta</taxon>
        <taxon>Spermatophyta</taxon>
        <taxon>Magnoliopsida</taxon>
        <taxon>Liliopsida</taxon>
        <taxon>Poales</taxon>
        <taxon>Poaceae</taxon>
        <taxon>PACMAD clade</taxon>
        <taxon>Panicoideae</taxon>
        <taxon>Andropogonodae</taxon>
        <taxon>Andropogoneae</taxon>
        <taxon>Tripsacinae</taxon>
        <taxon>Zea</taxon>
    </lineage>
</organism>